<feature type="region of interest" description="Disordered" evidence="1">
    <location>
        <begin position="1"/>
        <end position="33"/>
    </location>
</feature>
<feature type="region of interest" description="Disordered" evidence="1">
    <location>
        <begin position="394"/>
        <end position="418"/>
    </location>
</feature>
<evidence type="ECO:0000313" key="3">
    <source>
        <dbReference type="Proteomes" id="UP000324091"/>
    </source>
</evidence>
<dbReference type="PANTHER" id="PTHR47773">
    <property type="entry name" value="SI:DKEY-9I5.2-RELATED"/>
    <property type="match status" value="1"/>
</dbReference>
<comment type="caution">
    <text evidence="2">The sequence shown here is derived from an EMBL/GenBank/DDBJ whole genome shotgun (WGS) entry which is preliminary data.</text>
</comment>
<dbReference type="PANTHER" id="PTHR47773:SF1">
    <property type="entry name" value="C2H2-TYPE DOMAIN-CONTAINING PROTEIN"/>
    <property type="match status" value="1"/>
</dbReference>
<dbReference type="AlphaFoldDB" id="A0A5C6N990"/>
<proteinExistence type="predicted"/>
<feature type="compositionally biased region" description="Low complexity" evidence="1">
    <location>
        <begin position="74"/>
        <end position="83"/>
    </location>
</feature>
<protein>
    <submittedName>
        <fullName evidence="2">Uncharacterized protein</fullName>
    </submittedName>
</protein>
<name>A0A5C6N990_9TELE</name>
<keyword evidence="3" id="KW-1185">Reference proteome</keyword>
<sequence length="418" mass="46323">MTTLSSASSTSSSASSTSGRASSTSSSASSTSSSASSSVIYSFASAPASFFHVLFTTGSVSPLQSSTVLLQPQLPSSMSSSQQDAGDNRSIPGTDRVDELAEYLVELREQTGLTLNNQQVSTILGLRQSLDKFDKDRIVYAARHQDRLLTGRFRSPKKKAVFTPGVESTKRCVLGSSGSPAQWPNCCRLIETILVRLCNIHTSPKERGQHSVSRWSLILQDYKKIRQLVLCNGTLMQQTTLQRVVVNQTTLMQWYNQRLKGQEASVLLQGVQRPADPLPFAKTKPISLPQYQHRPPVTSCTHTICQQIQLDRQNRGYGELILQLPPVEHQPSSFSPRSHKLQVPQLPTERGPFCRSLSCRSLFWYRSGPSPLQTLLLQTGQTCVRDLTRTQMRHRSSTEHSFIIRNRQQTGFTGEPAG</sequence>
<organism evidence="2 3">
    <name type="scientific">Takifugu flavidus</name>
    <name type="common">sansaifugu</name>
    <dbReference type="NCBI Taxonomy" id="433684"/>
    <lineage>
        <taxon>Eukaryota</taxon>
        <taxon>Metazoa</taxon>
        <taxon>Chordata</taxon>
        <taxon>Craniata</taxon>
        <taxon>Vertebrata</taxon>
        <taxon>Euteleostomi</taxon>
        <taxon>Actinopterygii</taxon>
        <taxon>Neopterygii</taxon>
        <taxon>Teleostei</taxon>
        <taxon>Neoteleostei</taxon>
        <taxon>Acanthomorphata</taxon>
        <taxon>Eupercaria</taxon>
        <taxon>Tetraodontiformes</taxon>
        <taxon>Tetradontoidea</taxon>
        <taxon>Tetraodontidae</taxon>
        <taxon>Takifugu</taxon>
    </lineage>
</organism>
<feature type="region of interest" description="Disordered" evidence="1">
    <location>
        <begin position="74"/>
        <end position="93"/>
    </location>
</feature>
<dbReference type="EMBL" id="RHFK02000017">
    <property type="protein sequence ID" value="TWW62157.1"/>
    <property type="molecule type" value="Genomic_DNA"/>
</dbReference>
<accession>A0A5C6N990</accession>
<evidence type="ECO:0000256" key="1">
    <source>
        <dbReference type="SAM" id="MobiDB-lite"/>
    </source>
</evidence>
<dbReference type="Proteomes" id="UP000324091">
    <property type="component" value="Chromosome 4"/>
</dbReference>
<reference evidence="2 3" key="1">
    <citation type="submission" date="2019-04" db="EMBL/GenBank/DDBJ databases">
        <title>Chromosome genome assembly for Takifugu flavidus.</title>
        <authorList>
            <person name="Xiao S."/>
        </authorList>
    </citation>
    <scope>NUCLEOTIDE SEQUENCE [LARGE SCALE GENOMIC DNA]</scope>
    <source>
        <strain evidence="2">HTHZ2018</strain>
        <tissue evidence="2">Muscle</tissue>
    </source>
</reference>
<gene>
    <name evidence="2" type="ORF">D4764_04G0008040</name>
</gene>
<evidence type="ECO:0000313" key="2">
    <source>
        <dbReference type="EMBL" id="TWW62157.1"/>
    </source>
</evidence>